<dbReference type="EMBL" id="CP003369">
    <property type="protein sequence ID" value="AGB29836.1"/>
    <property type="molecule type" value="Genomic_DNA"/>
</dbReference>
<gene>
    <name evidence="1" type="ordered locus">Prede_2487</name>
    <name evidence="2" type="ordered locus">Prede_2602</name>
</gene>
<dbReference type="KEGG" id="pdt:Prede_2487"/>
<accession>L0JFV0</accession>
<dbReference type="KEGG" id="pdt:Prede_2602"/>
<dbReference type="Proteomes" id="UP000010862">
    <property type="component" value="Chromosome 2"/>
</dbReference>
<evidence type="ECO:0008006" key="4">
    <source>
        <dbReference type="Google" id="ProtNLM"/>
    </source>
</evidence>
<dbReference type="AlphaFoldDB" id="L0JFV0"/>
<dbReference type="HOGENOM" id="CLU_1709406_0_0_10"/>
<sequence length="157" mass="17898">MDKIHRSILKKYHTLCSLLGLTKDEKDAILESYEVDSSCDLDTHDLIDICAKLSDQLERRQGKEPLDKMRKRAMGAIGGWLKAEGKYSNVSIIKGIACRSTGYDDFNKIPRERLRNLIYGFNKKVKDGIAVKELEANSDERQTSYEMLQPASDEQLN</sequence>
<protein>
    <recommendedName>
        <fullName evidence="4">DUF1018 domain-containing protein</fullName>
    </recommendedName>
</protein>
<dbReference type="RefSeq" id="WP_015310547.1">
    <property type="nucleotide sequence ID" value="NC_019968.1"/>
</dbReference>
<reference evidence="1" key="1">
    <citation type="submission" date="2012-02" db="EMBL/GenBank/DDBJ databases">
        <title>Complete sequence of chromosome 2 of Prevotella dentalis DSM 3688.</title>
        <authorList>
            <consortium name="US DOE Joint Genome Institute (JGI-PGF)"/>
            <person name="Lucas S."/>
            <person name="Copeland A."/>
            <person name="Lapidus A."/>
            <person name="Glavina del Rio T."/>
            <person name="Dalin E."/>
            <person name="Tice H."/>
            <person name="Bruce D."/>
            <person name="Goodwin L."/>
            <person name="Pitluck S."/>
            <person name="Peters L."/>
            <person name="Mikhailova N."/>
            <person name="Chertkov O."/>
            <person name="Kyrpides N."/>
            <person name="Mavromatis K."/>
            <person name="Ivanova N."/>
            <person name="Brettin T."/>
            <person name="Detter J.C."/>
            <person name="Han C."/>
            <person name="Larimer F."/>
            <person name="Land M."/>
            <person name="Hauser L."/>
            <person name="Markowitz V."/>
            <person name="Cheng J.-F."/>
            <person name="Hugenholtz P."/>
            <person name="Woyke T."/>
            <person name="Wu D."/>
            <person name="Gronow S."/>
            <person name="Wellnitz S."/>
            <person name="Brambilla E."/>
            <person name="Klenk H.-P."/>
            <person name="Eisen J.A."/>
        </authorList>
    </citation>
    <scope>NUCLEOTIDE SEQUENCE</scope>
    <source>
        <strain evidence="1">DSM 3688</strain>
    </source>
</reference>
<organism evidence="1 3">
    <name type="scientific">Prevotella dentalis (strain ATCC 49559 / DSM 3688 / JCM 13448 / NCTC 12043 / ES 2772)</name>
    <name type="common">Mitsuokella dentalis</name>
    <dbReference type="NCBI Taxonomy" id="908937"/>
    <lineage>
        <taxon>Bacteria</taxon>
        <taxon>Pseudomonadati</taxon>
        <taxon>Bacteroidota</taxon>
        <taxon>Bacteroidia</taxon>
        <taxon>Bacteroidales</taxon>
        <taxon>Prevotellaceae</taxon>
        <taxon>Prevotella</taxon>
    </lineage>
</organism>
<evidence type="ECO:0000313" key="3">
    <source>
        <dbReference type="Proteomes" id="UP000010862"/>
    </source>
</evidence>
<keyword evidence="3" id="KW-1185">Reference proteome</keyword>
<name>L0JFV0_PREDD</name>
<proteinExistence type="predicted"/>
<dbReference type="EMBL" id="CP003369">
    <property type="protein sequence ID" value="AGB29733.1"/>
    <property type="molecule type" value="Genomic_DNA"/>
</dbReference>
<evidence type="ECO:0000313" key="1">
    <source>
        <dbReference type="EMBL" id="AGB29733.1"/>
    </source>
</evidence>
<dbReference type="PATRIC" id="fig|908937.9.peg.2629"/>
<evidence type="ECO:0000313" key="2">
    <source>
        <dbReference type="EMBL" id="AGB29836.1"/>
    </source>
</evidence>